<dbReference type="InterPro" id="IPR001810">
    <property type="entry name" value="F-box_dom"/>
</dbReference>
<dbReference type="Pfam" id="PF24758">
    <property type="entry name" value="LRR_At5g56370"/>
    <property type="match status" value="1"/>
</dbReference>
<dbReference type="InterPro" id="IPR036047">
    <property type="entry name" value="F-box-like_dom_sf"/>
</dbReference>
<dbReference type="InterPro" id="IPR053781">
    <property type="entry name" value="F-box_AtFBL13-like"/>
</dbReference>
<evidence type="ECO:0000313" key="3">
    <source>
        <dbReference type="Proteomes" id="UP001177003"/>
    </source>
</evidence>
<keyword evidence="3" id="KW-1185">Reference proteome</keyword>
<dbReference type="AlphaFoldDB" id="A0AA36EJ37"/>
<sequence length="282" mass="32322">MKSKRLTMSEHKGHEQVEHVDDMVEYISNLPDCILHHILSFMDTQEVVKTSILSTRWKNLWTSIPNIYFDDDLCPEVTSFKNFVEGVLRSRDSSDIIKFSLSCCVFCDASQIHSWISYAIMHNVKELDLCLMEVDPFMIPSCMFNSRSLEILNIQMHWVELPSHISLPCLKTLHLSIFEFLDDDYAEKLFSGCPVLENLVLSDCMWMSLENIVISNPSLKSLIINDKSLFGPLDDFGGCKIKIDAENLTNFEYTGYLSNEILLNNTSNLVKACIHVSPPPIW</sequence>
<dbReference type="PANTHER" id="PTHR31900:SF30">
    <property type="entry name" value="SUPERFAMILY PROTEIN, PUTATIVE-RELATED"/>
    <property type="match status" value="1"/>
</dbReference>
<dbReference type="PROSITE" id="PS50181">
    <property type="entry name" value="FBOX"/>
    <property type="match status" value="1"/>
</dbReference>
<dbReference type="PANTHER" id="PTHR31900">
    <property type="entry name" value="F-BOX/RNI SUPERFAMILY PROTEIN-RELATED"/>
    <property type="match status" value="1"/>
</dbReference>
<dbReference type="Gene3D" id="1.20.1280.50">
    <property type="match status" value="1"/>
</dbReference>
<name>A0AA36EJ37_LACSI</name>
<proteinExistence type="predicted"/>
<dbReference type="InterPro" id="IPR050232">
    <property type="entry name" value="FBL13/AtMIF1-like"/>
</dbReference>
<dbReference type="InterPro" id="IPR055411">
    <property type="entry name" value="LRR_FXL15/At3g58940/PEG3-like"/>
</dbReference>
<protein>
    <recommendedName>
        <fullName evidence="1">F-box domain-containing protein</fullName>
    </recommendedName>
</protein>
<reference evidence="2" key="1">
    <citation type="submission" date="2023-04" db="EMBL/GenBank/DDBJ databases">
        <authorList>
            <person name="Vijverberg K."/>
            <person name="Xiong W."/>
            <person name="Schranz E."/>
        </authorList>
    </citation>
    <scope>NUCLEOTIDE SEQUENCE</scope>
</reference>
<dbReference type="CDD" id="cd22160">
    <property type="entry name" value="F-box_AtFBL13-like"/>
    <property type="match status" value="1"/>
</dbReference>
<dbReference type="SUPFAM" id="SSF81383">
    <property type="entry name" value="F-box domain"/>
    <property type="match status" value="1"/>
</dbReference>
<feature type="domain" description="F-box" evidence="1">
    <location>
        <begin position="24"/>
        <end position="72"/>
    </location>
</feature>
<dbReference type="InterPro" id="IPR032675">
    <property type="entry name" value="LRR_dom_sf"/>
</dbReference>
<dbReference type="EMBL" id="OX465083">
    <property type="protein sequence ID" value="CAI9295240.1"/>
    <property type="molecule type" value="Genomic_DNA"/>
</dbReference>
<gene>
    <name evidence="2" type="ORF">LSALG_LOCUS34194</name>
</gene>
<dbReference type="Gene3D" id="3.80.10.10">
    <property type="entry name" value="Ribonuclease Inhibitor"/>
    <property type="match status" value="1"/>
</dbReference>
<accession>A0AA36EJ37</accession>
<dbReference type="SMART" id="SM00256">
    <property type="entry name" value="FBOX"/>
    <property type="match status" value="1"/>
</dbReference>
<evidence type="ECO:0000313" key="2">
    <source>
        <dbReference type="EMBL" id="CAI9295240.1"/>
    </source>
</evidence>
<dbReference type="Pfam" id="PF00646">
    <property type="entry name" value="F-box"/>
    <property type="match status" value="1"/>
</dbReference>
<evidence type="ECO:0000259" key="1">
    <source>
        <dbReference type="PROSITE" id="PS50181"/>
    </source>
</evidence>
<dbReference type="Proteomes" id="UP001177003">
    <property type="component" value="Chromosome 7"/>
</dbReference>
<dbReference type="SUPFAM" id="SSF52047">
    <property type="entry name" value="RNI-like"/>
    <property type="match status" value="1"/>
</dbReference>
<organism evidence="2 3">
    <name type="scientific">Lactuca saligna</name>
    <name type="common">Willowleaf lettuce</name>
    <dbReference type="NCBI Taxonomy" id="75948"/>
    <lineage>
        <taxon>Eukaryota</taxon>
        <taxon>Viridiplantae</taxon>
        <taxon>Streptophyta</taxon>
        <taxon>Embryophyta</taxon>
        <taxon>Tracheophyta</taxon>
        <taxon>Spermatophyta</taxon>
        <taxon>Magnoliopsida</taxon>
        <taxon>eudicotyledons</taxon>
        <taxon>Gunneridae</taxon>
        <taxon>Pentapetalae</taxon>
        <taxon>asterids</taxon>
        <taxon>campanulids</taxon>
        <taxon>Asterales</taxon>
        <taxon>Asteraceae</taxon>
        <taxon>Cichorioideae</taxon>
        <taxon>Cichorieae</taxon>
        <taxon>Lactucinae</taxon>
        <taxon>Lactuca</taxon>
    </lineage>
</organism>